<accession>A0A0C9TBB7</accession>
<evidence type="ECO:0000313" key="1">
    <source>
        <dbReference type="EMBL" id="KIJ26393.1"/>
    </source>
</evidence>
<sequence length="170" mass="18890">MARVTQHETRPLQHGAASPDASTVVIVVTGVHTSPIATAAVDHDNHATRVLATTSANTEHVACTWKRLRDKLSTPPLPPRAKLNHSTTITTTIMDLSNLQTEESTFHHDFDLPPPYFPPSSQAALNGTLQPKHADGKTTMPSYTENLWFTLFFVRVEHQKSRCSKLNRFE</sequence>
<gene>
    <name evidence="1" type="ORF">M422DRAFT_272552</name>
</gene>
<dbReference type="Proteomes" id="UP000054279">
    <property type="component" value="Unassembled WGS sequence"/>
</dbReference>
<reference evidence="1 2" key="1">
    <citation type="submission" date="2014-06" db="EMBL/GenBank/DDBJ databases">
        <title>Evolutionary Origins and Diversification of the Mycorrhizal Mutualists.</title>
        <authorList>
            <consortium name="DOE Joint Genome Institute"/>
            <consortium name="Mycorrhizal Genomics Consortium"/>
            <person name="Kohler A."/>
            <person name="Kuo A."/>
            <person name="Nagy L.G."/>
            <person name="Floudas D."/>
            <person name="Copeland A."/>
            <person name="Barry K.W."/>
            <person name="Cichocki N."/>
            <person name="Veneault-Fourrey C."/>
            <person name="LaButti K."/>
            <person name="Lindquist E.A."/>
            <person name="Lipzen A."/>
            <person name="Lundell T."/>
            <person name="Morin E."/>
            <person name="Murat C."/>
            <person name="Riley R."/>
            <person name="Ohm R."/>
            <person name="Sun H."/>
            <person name="Tunlid A."/>
            <person name="Henrissat B."/>
            <person name="Grigoriev I.V."/>
            <person name="Hibbett D.S."/>
            <person name="Martin F."/>
        </authorList>
    </citation>
    <scope>NUCLEOTIDE SEQUENCE [LARGE SCALE GENOMIC DNA]</scope>
    <source>
        <strain evidence="1 2">SS14</strain>
    </source>
</reference>
<dbReference type="EMBL" id="KN837371">
    <property type="protein sequence ID" value="KIJ26393.1"/>
    <property type="molecule type" value="Genomic_DNA"/>
</dbReference>
<dbReference type="HOGENOM" id="CLU_1571635_0_0_1"/>
<organism evidence="1 2">
    <name type="scientific">Sphaerobolus stellatus (strain SS14)</name>
    <dbReference type="NCBI Taxonomy" id="990650"/>
    <lineage>
        <taxon>Eukaryota</taxon>
        <taxon>Fungi</taxon>
        <taxon>Dikarya</taxon>
        <taxon>Basidiomycota</taxon>
        <taxon>Agaricomycotina</taxon>
        <taxon>Agaricomycetes</taxon>
        <taxon>Phallomycetidae</taxon>
        <taxon>Geastrales</taxon>
        <taxon>Sphaerobolaceae</taxon>
        <taxon>Sphaerobolus</taxon>
    </lineage>
</organism>
<dbReference type="AlphaFoldDB" id="A0A0C9TBB7"/>
<name>A0A0C9TBB7_SPHS4</name>
<keyword evidence="2" id="KW-1185">Reference proteome</keyword>
<protein>
    <submittedName>
        <fullName evidence="1">Uncharacterized protein</fullName>
    </submittedName>
</protein>
<proteinExistence type="predicted"/>
<evidence type="ECO:0000313" key="2">
    <source>
        <dbReference type="Proteomes" id="UP000054279"/>
    </source>
</evidence>